<name>A0ABP9LW48_9MICO</name>
<dbReference type="EMBL" id="BAABKZ010000001">
    <property type="protein sequence ID" value="GAA5086668.1"/>
    <property type="molecule type" value="Genomic_DNA"/>
</dbReference>
<protein>
    <submittedName>
        <fullName evidence="1">Uncharacterized protein</fullName>
    </submittedName>
</protein>
<sequence>MTRIDRLTFPYPAALYRGDGSGVAVVHRQVAIDAGPSWAKVIEPGGGIGPGFVYLQYHSGDVAVFAVDGTASDEPPAQTQLDPRLRALGEYFESADADEARRSDSASGAKRRADLAAIRAATFVVTAHADGRRWSVEIGPAVGSSTQLVLRSDAGDVRLMDTTAPRERLEQARTTTVPIEATEMVNRRFGFGTGRRASTVQLTLGPAEEPAEGAE</sequence>
<proteinExistence type="predicted"/>
<comment type="caution">
    <text evidence="1">The sequence shown here is derived from an EMBL/GenBank/DDBJ whole genome shotgun (WGS) entry which is preliminary data.</text>
</comment>
<organism evidence="1 2">
    <name type="scientific">Microbacterium yannicii</name>
    <dbReference type="NCBI Taxonomy" id="671622"/>
    <lineage>
        <taxon>Bacteria</taxon>
        <taxon>Bacillati</taxon>
        <taxon>Actinomycetota</taxon>
        <taxon>Actinomycetes</taxon>
        <taxon>Micrococcales</taxon>
        <taxon>Microbacteriaceae</taxon>
        <taxon>Microbacterium</taxon>
    </lineage>
</organism>
<gene>
    <name evidence="1" type="ORF">GCM10025760_06890</name>
</gene>
<evidence type="ECO:0000313" key="2">
    <source>
        <dbReference type="Proteomes" id="UP001501407"/>
    </source>
</evidence>
<reference evidence="2" key="1">
    <citation type="journal article" date="2019" name="Int. J. Syst. Evol. Microbiol.">
        <title>The Global Catalogue of Microorganisms (GCM) 10K type strain sequencing project: providing services to taxonomists for standard genome sequencing and annotation.</title>
        <authorList>
            <consortium name="The Broad Institute Genomics Platform"/>
            <consortium name="The Broad Institute Genome Sequencing Center for Infectious Disease"/>
            <person name="Wu L."/>
            <person name="Ma J."/>
        </authorList>
    </citation>
    <scope>NUCLEOTIDE SEQUENCE [LARGE SCALE GENOMIC DNA]</scope>
    <source>
        <strain evidence="2">JCM 18959</strain>
    </source>
</reference>
<accession>A0ABP9LW48</accession>
<dbReference type="Proteomes" id="UP001501407">
    <property type="component" value="Unassembled WGS sequence"/>
</dbReference>
<evidence type="ECO:0000313" key="1">
    <source>
        <dbReference type="EMBL" id="GAA5086668.1"/>
    </source>
</evidence>
<dbReference type="RefSeq" id="WP_194412547.1">
    <property type="nucleotide sequence ID" value="NZ_BAABKZ010000001.1"/>
</dbReference>
<keyword evidence="2" id="KW-1185">Reference proteome</keyword>